<name>A0ABN2IVR5_9ACTN</name>
<dbReference type="EC" id="5.4.99.5" evidence="2"/>
<comment type="caution">
    <text evidence="7">The sequence shown here is derived from an EMBL/GenBank/DDBJ whole genome shotgun (WGS) entry which is preliminary data.</text>
</comment>
<evidence type="ECO:0000313" key="8">
    <source>
        <dbReference type="Proteomes" id="UP001500280"/>
    </source>
</evidence>
<dbReference type="InterPro" id="IPR002701">
    <property type="entry name" value="CM_II_prokaryot"/>
</dbReference>
<reference evidence="7 8" key="1">
    <citation type="journal article" date="2019" name="Int. J. Syst. Evol. Microbiol.">
        <title>The Global Catalogue of Microorganisms (GCM) 10K type strain sequencing project: providing services to taxonomists for standard genome sequencing and annotation.</title>
        <authorList>
            <consortium name="The Broad Institute Genomics Platform"/>
            <consortium name="The Broad Institute Genome Sequencing Center for Infectious Disease"/>
            <person name="Wu L."/>
            <person name="Ma J."/>
        </authorList>
    </citation>
    <scope>NUCLEOTIDE SEQUENCE [LARGE SCALE GENOMIC DNA]</scope>
    <source>
        <strain evidence="7 8">JCM 14307</strain>
    </source>
</reference>
<evidence type="ECO:0000256" key="5">
    <source>
        <dbReference type="SAM" id="SignalP"/>
    </source>
</evidence>
<protein>
    <recommendedName>
        <fullName evidence="2">chorismate mutase</fullName>
        <ecNumber evidence="2">5.4.99.5</ecNumber>
    </recommendedName>
</protein>
<sequence length="210" mass="22685">MSNQVIRSVMAAALTVAGTITASDAAVAAPLAASGRTSDTVMTGKSLGRLGSLTDLIVERLRVSDDVAASKFGTDRPIDDPVREQQVLDGVRKQAADLGLDPDAVAAFFQDQITASKIVQRGLFARWTAHPDEAPTTRPDLAQIRARLDQLTTALLQQLDTTEDLRAKPRRCTAELAFAVDSTVVLQRLDPLHRRALRTAAKSVCARWTR</sequence>
<proteinExistence type="predicted"/>
<dbReference type="SUPFAM" id="SSF48600">
    <property type="entry name" value="Chorismate mutase II"/>
    <property type="match status" value="1"/>
</dbReference>
<feature type="signal peptide" evidence="5">
    <location>
        <begin position="1"/>
        <end position="28"/>
    </location>
</feature>
<dbReference type="Proteomes" id="UP001500280">
    <property type="component" value="Unassembled WGS sequence"/>
</dbReference>
<dbReference type="EMBL" id="BAAANF010000023">
    <property type="protein sequence ID" value="GAA1712393.1"/>
    <property type="molecule type" value="Genomic_DNA"/>
</dbReference>
<dbReference type="RefSeq" id="WP_344162216.1">
    <property type="nucleotide sequence ID" value="NZ_BAAANF010000023.1"/>
</dbReference>
<keyword evidence="3 5" id="KW-0732">Signal</keyword>
<dbReference type="PANTHER" id="PTHR38041">
    <property type="entry name" value="CHORISMATE MUTASE"/>
    <property type="match status" value="1"/>
</dbReference>
<dbReference type="InterPro" id="IPR008240">
    <property type="entry name" value="Chorismate_mutase_periplasmic"/>
</dbReference>
<dbReference type="Pfam" id="PF01817">
    <property type="entry name" value="CM_2"/>
    <property type="match status" value="1"/>
</dbReference>
<evidence type="ECO:0000256" key="1">
    <source>
        <dbReference type="ARBA" id="ARBA00004817"/>
    </source>
</evidence>
<keyword evidence="8" id="KW-1185">Reference proteome</keyword>
<dbReference type="InterPro" id="IPR036979">
    <property type="entry name" value="CM_dom_sf"/>
</dbReference>
<dbReference type="InterPro" id="IPR036263">
    <property type="entry name" value="Chorismate_II_sf"/>
</dbReference>
<evidence type="ECO:0000256" key="2">
    <source>
        <dbReference type="ARBA" id="ARBA00012404"/>
    </source>
</evidence>
<keyword evidence="4" id="KW-0413">Isomerase</keyword>
<gene>
    <name evidence="7" type="ORF">GCM10009745_70750</name>
</gene>
<dbReference type="NCBIfam" id="NF006741">
    <property type="entry name" value="PRK09269.1"/>
    <property type="match status" value="1"/>
</dbReference>
<evidence type="ECO:0000256" key="3">
    <source>
        <dbReference type="ARBA" id="ARBA00022729"/>
    </source>
</evidence>
<evidence type="ECO:0000313" key="7">
    <source>
        <dbReference type="EMBL" id="GAA1712393.1"/>
    </source>
</evidence>
<organism evidence="7 8">
    <name type="scientific">Kribbella yunnanensis</name>
    <dbReference type="NCBI Taxonomy" id="190194"/>
    <lineage>
        <taxon>Bacteria</taxon>
        <taxon>Bacillati</taxon>
        <taxon>Actinomycetota</taxon>
        <taxon>Actinomycetes</taxon>
        <taxon>Propionibacteriales</taxon>
        <taxon>Kribbellaceae</taxon>
        <taxon>Kribbella</taxon>
    </lineage>
</organism>
<dbReference type="PANTHER" id="PTHR38041:SF2">
    <property type="entry name" value="SECRETED CHORISMATE MUTASE"/>
    <property type="match status" value="1"/>
</dbReference>
<dbReference type="NCBIfam" id="TIGR01806">
    <property type="entry name" value="CM_mono2"/>
    <property type="match status" value="1"/>
</dbReference>
<feature type="domain" description="Chorismate mutase" evidence="6">
    <location>
        <begin position="25"/>
        <end position="124"/>
    </location>
</feature>
<dbReference type="SMART" id="SM00830">
    <property type="entry name" value="CM_2"/>
    <property type="match status" value="1"/>
</dbReference>
<evidence type="ECO:0000256" key="4">
    <source>
        <dbReference type="ARBA" id="ARBA00023235"/>
    </source>
</evidence>
<accession>A0ABN2IVR5</accession>
<dbReference type="Gene3D" id="1.20.59.10">
    <property type="entry name" value="Chorismate mutase"/>
    <property type="match status" value="1"/>
</dbReference>
<evidence type="ECO:0000259" key="6">
    <source>
        <dbReference type="PROSITE" id="PS51168"/>
    </source>
</evidence>
<dbReference type="InterPro" id="IPR051331">
    <property type="entry name" value="Chorismate_mutase-related"/>
</dbReference>
<feature type="chain" id="PRO_5046727887" description="chorismate mutase" evidence="5">
    <location>
        <begin position="29"/>
        <end position="210"/>
    </location>
</feature>
<dbReference type="PROSITE" id="PS51168">
    <property type="entry name" value="CHORISMATE_MUT_2"/>
    <property type="match status" value="1"/>
</dbReference>
<comment type="pathway">
    <text evidence="1">Metabolic intermediate biosynthesis; prephenate biosynthesis; prephenate from chorismate: step 1/1.</text>
</comment>